<sequence length="571" mass="63320">MTFNYDAGYGEKDVLSLFDAIAPNLRKSAGDVAGLEASRLYETLKRVYEEWKALEDFEVLDRNFQALLATAAATSWFTKEQLDDIDTWLGEVADCGESEDWMQHFPEEELREVVLEKLRAREAQVVFDTVAKAISVEYEGGNFGTGRHDGSIQLNDEGLSIRDSREPGKSMVFLGDLPEDPAQLGKALGSRNWDEHWDEDLAKGVPTSNLSDMARLQYGSKPHVFVFVAGPRVRHLGAQEIWVMNTAYCLYASDAPLVSLEATHWGRLDEMAKCLAVASADAVVRLFWADAVISVEGDDLSTWMRFVGKRAPTEQQTCQFLWPNIVAAGKGRPACRTAKEAMESWTAHGHDEPTPGIDVRKPKISEELLKQDLENSCFEWPRQPTAESAQNFLKKLQKTWRTDTGGTSRPTVVGMLLDIDGVMLKPYCASPLSRPTRDVGEPKVCVTVLGGPKGISPSFKECLQEIFCALAIPLLEVRLGPHEEMAHACLAHLRLQDDAGLLKAAVTDLLRLGMPPQMETTLLQVSVLFARSSACLPARVHDCLFACLFARVLVCCLVGWLLVFVLTLLFT</sequence>
<dbReference type="AlphaFoldDB" id="A0A812HBG6"/>
<evidence type="ECO:0000256" key="1">
    <source>
        <dbReference type="SAM" id="Phobius"/>
    </source>
</evidence>
<evidence type="ECO:0000313" key="2">
    <source>
        <dbReference type="EMBL" id="CAE6945507.1"/>
    </source>
</evidence>
<dbReference type="EMBL" id="CAJNDS010000075">
    <property type="protein sequence ID" value="CAE6945507.1"/>
    <property type="molecule type" value="Genomic_DNA"/>
</dbReference>
<feature type="transmembrane region" description="Helical" evidence="1">
    <location>
        <begin position="548"/>
        <end position="570"/>
    </location>
</feature>
<keyword evidence="1" id="KW-1133">Transmembrane helix</keyword>
<gene>
    <name evidence="2" type="ORF">SNAT2548_LOCUS1380</name>
</gene>
<keyword evidence="1" id="KW-0472">Membrane</keyword>
<protein>
    <submittedName>
        <fullName evidence="2">Uncharacterized protein</fullName>
    </submittedName>
</protein>
<dbReference type="OrthoDB" id="421460at2759"/>
<evidence type="ECO:0000313" key="3">
    <source>
        <dbReference type="Proteomes" id="UP000604046"/>
    </source>
</evidence>
<comment type="caution">
    <text evidence="2">The sequence shown here is derived from an EMBL/GenBank/DDBJ whole genome shotgun (WGS) entry which is preliminary data.</text>
</comment>
<accession>A0A812HBG6</accession>
<dbReference type="Proteomes" id="UP000604046">
    <property type="component" value="Unassembled WGS sequence"/>
</dbReference>
<organism evidence="2 3">
    <name type="scientific">Symbiodinium natans</name>
    <dbReference type="NCBI Taxonomy" id="878477"/>
    <lineage>
        <taxon>Eukaryota</taxon>
        <taxon>Sar</taxon>
        <taxon>Alveolata</taxon>
        <taxon>Dinophyceae</taxon>
        <taxon>Suessiales</taxon>
        <taxon>Symbiodiniaceae</taxon>
        <taxon>Symbiodinium</taxon>
    </lineage>
</organism>
<keyword evidence="1" id="KW-0812">Transmembrane</keyword>
<proteinExistence type="predicted"/>
<name>A0A812HBG6_9DINO</name>
<keyword evidence="3" id="KW-1185">Reference proteome</keyword>
<reference evidence="2" key="1">
    <citation type="submission" date="2021-02" db="EMBL/GenBank/DDBJ databases">
        <authorList>
            <person name="Dougan E. K."/>
            <person name="Rhodes N."/>
            <person name="Thang M."/>
            <person name="Chan C."/>
        </authorList>
    </citation>
    <scope>NUCLEOTIDE SEQUENCE</scope>
</reference>